<evidence type="ECO:0000313" key="3">
    <source>
        <dbReference type="EMBL" id="GAU28276.1"/>
    </source>
</evidence>
<proteinExistence type="predicted"/>
<dbReference type="SUPFAM" id="SSF51338">
    <property type="entry name" value="Composite domain of metallo-dependent hydrolases"/>
    <property type="match status" value="1"/>
</dbReference>
<evidence type="ECO:0000259" key="2">
    <source>
        <dbReference type="Pfam" id="PF07969"/>
    </source>
</evidence>
<dbReference type="SUPFAM" id="SSF51556">
    <property type="entry name" value="Metallo-dependent hydrolases"/>
    <property type="match status" value="1"/>
</dbReference>
<organism evidence="3 4">
    <name type="scientific">Trifolium subterraneum</name>
    <name type="common">Subterranean clover</name>
    <dbReference type="NCBI Taxonomy" id="3900"/>
    <lineage>
        <taxon>Eukaryota</taxon>
        <taxon>Viridiplantae</taxon>
        <taxon>Streptophyta</taxon>
        <taxon>Embryophyta</taxon>
        <taxon>Tracheophyta</taxon>
        <taxon>Spermatophyta</taxon>
        <taxon>Magnoliopsida</taxon>
        <taxon>eudicotyledons</taxon>
        <taxon>Gunneridae</taxon>
        <taxon>Pentapetalae</taxon>
        <taxon>rosids</taxon>
        <taxon>fabids</taxon>
        <taxon>Fabales</taxon>
        <taxon>Fabaceae</taxon>
        <taxon>Papilionoideae</taxon>
        <taxon>50 kb inversion clade</taxon>
        <taxon>NPAAA clade</taxon>
        <taxon>Hologalegina</taxon>
        <taxon>IRL clade</taxon>
        <taxon>Trifolieae</taxon>
        <taxon>Trifolium</taxon>
    </lineage>
</organism>
<dbReference type="Pfam" id="PF01979">
    <property type="entry name" value="Amidohydro_1"/>
    <property type="match status" value="1"/>
</dbReference>
<accession>A0A2Z6M7M9</accession>
<dbReference type="InterPro" id="IPR032466">
    <property type="entry name" value="Metal_Hydrolase"/>
</dbReference>
<dbReference type="Gene3D" id="2.30.40.10">
    <property type="entry name" value="Urease, subunit C, domain 1"/>
    <property type="match status" value="2"/>
</dbReference>
<name>A0A2Z6M7M9_TRISU</name>
<dbReference type="EMBL" id="DF973370">
    <property type="protein sequence ID" value="GAU28276.1"/>
    <property type="molecule type" value="Genomic_DNA"/>
</dbReference>
<dbReference type="InterPro" id="IPR006680">
    <property type="entry name" value="Amidohydro-rel"/>
</dbReference>
<evidence type="ECO:0000313" key="4">
    <source>
        <dbReference type="Proteomes" id="UP000242715"/>
    </source>
</evidence>
<dbReference type="Gene3D" id="3.20.20.140">
    <property type="entry name" value="Metal-dependent hydrolases"/>
    <property type="match status" value="1"/>
</dbReference>
<dbReference type="PANTHER" id="PTHR22642">
    <property type="entry name" value="IMIDAZOLONEPROPIONASE"/>
    <property type="match status" value="1"/>
</dbReference>
<feature type="domain" description="Amidohydrolase 3" evidence="2">
    <location>
        <begin position="26"/>
        <end position="428"/>
    </location>
</feature>
<gene>
    <name evidence="3" type="ORF">TSUD_118830</name>
</gene>
<dbReference type="Pfam" id="PF07969">
    <property type="entry name" value="Amidohydro_3"/>
    <property type="match status" value="1"/>
</dbReference>
<evidence type="ECO:0000259" key="1">
    <source>
        <dbReference type="Pfam" id="PF01979"/>
    </source>
</evidence>
<feature type="domain" description="Amidohydrolase-related" evidence="1">
    <location>
        <begin position="453"/>
        <end position="509"/>
    </location>
</feature>
<protein>
    <submittedName>
        <fullName evidence="3">Uncharacterized protein</fullName>
    </submittedName>
</protein>
<reference evidence="4" key="1">
    <citation type="journal article" date="2017" name="Front. Plant Sci.">
        <title>Climate Clever Clovers: New Paradigm to Reduce the Environmental Footprint of Ruminants by Breeding Low Methanogenic Forages Utilizing Haplotype Variation.</title>
        <authorList>
            <person name="Kaur P."/>
            <person name="Appels R."/>
            <person name="Bayer P.E."/>
            <person name="Keeble-Gagnere G."/>
            <person name="Wang J."/>
            <person name="Hirakawa H."/>
            <person name="Shirasawa K."/>
            <person name="Vercoe P."/>
            <person name="Stefanova K."/>
            <person name="Durmic Z."/>
            <person name="Nichols P."/>
            <person name="Revell C."/>
            <person name="Isobe S.N."/>
            <person name="Edwards D."/>
            <person name="Erskine W."/>
        </authorList>
    </citation>
    <scope>NUCLEOTIDE SEQUENCE [LARGE SCALE GENOMIC DNA]</scope>
    <source>
        <strain evidence="4">cv. Daliak</strain>
    </source>
</reference>
<dbReference type="Gene3D" id="3.10.310.70">
    <property type="match status" value="1"/>
</dbReference>
<keyword evidence="4" id="KW-1185">Reference proteome</keyword>
<dbReference type="CDD" id="cd01300">
    <property type="entry name" value="YtcJ_like"/>
    <property type="match status" value="1"/>
</dbReference>
<sequence>MAVANGRVLRIGNNSFVQEVSGYGTQVLDLEGKVVVPGFIDSHVHFISGGLQSWIQMMQVGLRGVKTKEEAIIRIKEAVQSTKPGSWILGGGWNNDQWGGDLPAANWIDDITPNNPDTILLNVALNHSFHAEPTGLLIDSAMELVASQIPERSIDDRRDALQKASNLALTRGVTTVVDMGRYYPGMSADLSWEDFTDVYMWTNAMSKMKVRVCLFFPMETWPWLADLVNKMGHSLSQWVYFGGVKAFADGSVGSNSALFYEPYQDEPDNYGLLVTEPDALLNMTLESDLSGLQVAVHAIGDRANDLILDLYSSVASKHGMRDRRFRHLAPGTPSRFGKEGVIASVQPDQLLDDADVAGKKLGDDRAERESYLFKSLLDSNALVAFGSDWPVVDINPLSGIKTAVKRTPPTWNDAWIPSECISLEDAIRGIYMLQPSAYDILCIWDIFIAQVEEGWSMYTISAARASFIDNDLGSLSIGKLADFVILSTDSWQHFAEKASASIEATYVSGPCSLSSLATPSHRNRQVHTKWTTKP</sequence>
<dbReference type="InterPro" id="IPR013108">
    <property type="entry name" value="Amidohydro_3"/>
</dbReference>
<dbReference type="GO" id="GO:0016810">
    <property type="term" value="F:hydrolase activity, acting on carbon-nitrogen (but not peptide) bonds"/>
    <property type="evidence" value="ECO:0007669"/>
    <property type="project" value="InterPro"/>
</dbReference>
<dbReference type="OrthoDB" id="3501663at2759"/>
<dbReference type="InterPro" id="IPR011059">
    <property type="entry name" value="Metal-dep_hydrolase_composite"/>
</dbReference>
<dbReference type="InterPro" id="IPR033932">
    <property type="entry name" value="YtcJ-like"/>
</dbReference>
<dbReference type="PANTHER" id="PTHR22642:SF2">
    <property type="entry name" value="PROTEIN LONG AFTER FAR-RED 3"/>
    <property type="match status" value="1"/>
</dbReference>
<dbReference type="AlphaFoldDB" id="A0A2Z6M7M9"/>
<dbReference type="Proteomes" id="UP000242715">
    <property type="component" value="Unassembled WGS sequence"/>
</dbReference>